<organism evidence="1 2">
    <name type="scientific">Gordonia phage GMA3</name>
    <dbReference type="NCBI Taxonomy" id="1647284"/>
    <lineage>
        <taxon>Viruses</taxon>
        <taxon>Duplodnaviria</taxon>
        <taxon>Heunggongvirae</taxon>
        <taxon>Uroviricota</taxon>
        <taxon>Caudoviricetes</taxon>
        <taxon>Gamtrevirus</taxon>
        <taxon>Gamtrevirus GMA3</taxon>
    </lineage>
</organism>
<evidence type="ECO:0008006" key="3">
    <source>
        <dbReference type="Google" id="ProtNLM"/>
    </source>
</evidence>
<dbReference type="OrthoDB" id="1797at10239"/>
<name>A0A0K0NKH4_9CAUD</name>
<evidence type="ECO:0000313" key="2">
    <source>
        <dbReference type="Proteomes" id="UP000204451"/>
    </source>
</evidence>
<reference evidence="1 2" key="1">
    <citation type="journal article" date="2015" name="PLoS ONE">
        <title>Lysis to Kill: Evaluation of the Lytic Abilities, and Genomics of Nine Bacteriophages Infective for Gordonia spp. and Their Potential Use in Activated Sludge Foam Biocontrol.</title>
        <authorList>
            <person name="Dyson Z.A."/>
            <person name="Tucci J."/>
            <person name="Seviour R.J."/>
            <person name="Petrovski S."/>
        </authorList>
    </citation>
    <scope>NUCLEOTIDE SEQUENCE [LARGE SCALE GENOMIC DNA]</scope>
</reference>
<gene>
    <name evidence="1" type="ORF">GMA3_18</name>
</gene>
<protein>
    <recommendedName>
        <fullName evidence="3">Minor tail protein</fullName>
    </recommendedName>
</protein>
<evidence type="ECO:0000313" key="1">
    <source>
        <dbReference type="EMBL" id="AKL88195.1"/>
    </source>
</evidence>
<dbReference type="GeneID" id="26516889"/>
<keyword evidence="2" id="KW-1185">Reference proteome</keyword>
<proteinExistence type="predicted"/>
<dbReference type="KEGG" id="vg:26516889"/>
<accession>A0A0K0NKH4</accession>
<sequence>MPYPPNRLIEEAFLAPTVEVIRRVEIYEYDGETPWKPELWPYILVGGNVNVSSDQDSRRSADFEFYNEGGELTPEAGKFWYDKIIKAYYGIVTHKENEGREPSIIIIEEESALNQGVMLKKLLSEAGVHFVEYNPLIDTLAEVQDYDILVSISGDYTRKLPLLTAAYTAGKSVLTFGLNSTAAQLPLLITSTSAVRSGDDARHFENAGAADPASAGWDSWNVATPGSYRPIVATPGVTVALEQRNSFGLGAVLREGAETGVWIHTQMAKFDNSVFADPSDREGFIEYLAAIVNRADTYDIEKNWEAQVGEFIPEAISDGGDVITNTITVTARDYAKRCQSSKLAKATLFPADQSIIEIIKALANNSNVFKTRLPETLNIKLGKDTTYERDQDRWTVMKEIAVANNMDLWFDNEGYLRLTPQNDPLLTPATLQLTTGDRGNLISRGRKTSDAGLFNHVTVVGESSDKSVPLVFGEAANNDPLSPSSIQRIGWRTKNISSPLITSDQQAQEIANTMLSVSSLEEFELDFSSILFPWVEAGEILEMNEDIAGWAPARYLITSLTLPFDLSPMTGTGKRVTKL</sequence>
<dbReference type="Proteomes" id="UP000204451">
    <property type="component" value="Segment"/>
</dbReference>
<dbReference type="EMBL" id="KR063279">
    <property type="protein sequence ID" value="AKL88195.1"/>
    <property type="molecule type" value="Genomic_DNA"/>
</dbReference>
<dbReference type="RefSeq" id="YP_009188586.1">
    <property type="nucleotide sequence ID" value="NC_028668.1"/>
</dbReference>